<feature type="binding site" evidence="7">
    <location>
        <position position="89"/>
    </location>
    <ligand>
        <name>ATP</name>
        <dbReference type="ChEBI" id="CHEBI:30616"/>
    </ligand>
</feature>
<evidence type="ECO:0000256" key="6">
    <source>
        <dbReference type="ARBA" id="ARBA00022840"/>
    </source>
</evidence>
<dbReference type="InterPro" id="IPR011009">
    <property type="entry name" value="Kinase-like_dom_sf"/>
</dbReference>
<name>A0ABT2MPV3_9CYAN</name>
<dbReference type="Pfam" id="PF00069">
    <property type="entry name" value="Pkinase"/>
    <property type="match status" value="1"/>
</dbReference>
<keyword evidence="1" id="KW-0723">Serine/threonine-protein kinase</keyword>
<accession>A0ABT2MPV3</accession>
<keyword evidence="5 10" id="KW-0418">Kinase</keyword>
<evidence type="ECO:0000256" key="2">
    <source>
        <dbReference type="ARBA" id="ARBA00022553"/>
    </source>
</evidence>
<feature type="domain" description="Protein kinase" evidence="9">
    <location>
        <begin position="60"/>
        <end position="323"/>
    </location>
</feature>
<evidence type="ECO:0000256" key="1">
    <source>
        <dbReference type="ARBA" id="ARBA00022527"/>
    </source>
</evidence>
<evidence type="ECO:0000256" key="8">
    <source>
        <dbReference type="SAM" id="MobiDB-lite"/>
    </source>
</evidence>
<evidence type="ECO:0000256" key="4">
    <source>
        <dbReference type="ARBA" id="ARBA00022741"/>
    </source>
</evidence>
<keyword evidence="4 7" id="KW-0547">Nucleotide-binding</keyword>
<dbReference type="PROSITE" id="PS00108">
    <property type="entry name" value="PROTEIN_KINASE_ST"/>
    <property type="match status" value="1"/>
</dbReference>
<dbReference type="InterPro" id="IPR008271">
    <property type="entry name" value="Ser/Thr_kinase_AS"/>
</dbReference>
<organism evidence="10 11">
    <name type="scientific">Laspinema palackyanum D2a</name>
    <dbReference type="NCBI Taxonomy" id="2953684"/>
    <lineage>
        <taxon>Bacteria</taxon>
        <taxon>Bacillati</taxon>
        <taxon>Cyanobacteriota</taxon>
        <taxon>Cyanophyceae</taxon>
        <taxon>Oscillatoriophycideae</taxon>
        <taxon>Oscillatoriales</taxon>
        <taxon>Laspinemataceae</taxon>
        <taxon>Laspinema</taxon>
        <taxon>Laspinema palackyanum</taxon>
    </lineage>
</organism>
<evidence type="ECO:0000313" key="10">
    <source>
        <dbReference type="EMBL" id="MCT7966775.1"/>
    </source>
</evidence>
<sequence>MTHQRTERSHDQDMINNGERMDRTNQSDEGPNRGYLKGSRPSGPATPKELRQLQKQLPKYRVLALVGQGQFGKVFCAIERKTGQLVALKELTHLRLPTHKFLRELLSLLTLQHPHIVTCRALEQTPAARYVVMDYCEGATLRELLEAKAALSLGEGMELILGILAGLECAHDAGIIHCDIKPENILLNVKKGAWFARLSDFGIARRFGELQGSRRGESDEMEAVGATAYAAPEGFYGLYSRGADIYSMGILLFELLLGYRPFTGKPGDLMWAHLNQRLQVPEQVPLPLRLILEKALEKLPARRYPSAAQMAQQIKAAMNEPGVRLLSDRPLPLNESPMPTMPECPSRQQSRIPLSVPTTALVSQDGYLYIAHGNQVRLWHQLALPPKVVDFPDRVTEVLPVTGGCWVSTGRRLYWLAIAKGQPQHQLTSDREFRMAIDPDYRWLAIALPGTLKFYSLATLSPTGFKSPDHHCPIPDDELPRILFLDSKHLLAIRYDSTPNQGRTLFEVYTRRGTRVGSESFQGILDPVILTEQPYTLAGITRHPRPALWQIQLWPLRVRRLPLATLPVCLSAVPGGGVTADENGQIVWFNHDLEPVAAIQGPGSPIALAAPFNSGTQMPPSPLNLAIATRTEVGGAIHFFQIDGRKLYE</sequence>
<evidence type="ECO:0000259" key="9">
    <source>
        <dbReference type="PROSITE" id="PS50011"/>
    </source>
</evidence>
<keyword evidence="2" id="KW-0597">Phosphoprotein</keyword>
<proteinExistence type="predicted"/>
<evidence type="ECO:0000256" key="3">
    <source>
        <dbReference type="ARBA" id="ARBA00022679"/>
    </source>
</evidence>
<gene>
    <name evidence="10" type="ORF">NG799_10565</name>
</gene>
<dbReference type="CDD" id="cd14014">
    <property type="entry name" value="STKc_PknB_like"/>
    <property type="match status" value="1"/>
</dbReference>
<dbReference type="SMART" id="SM00220">
    <property type="entry name" value="S_TKc"/>
    <property type="match status" value="1"/>
</dbReference>
<dbReference type="GO" id="GO:0016301">
    <property type="term" value="F:kinase activity"/>
    <property type="evidence" value="ECO:0007669"/>
    <property type="project" value="UniProtKB-KW"/>
</dbReference>
<evidence type="ECO:0000313" key="11">
    <source>
        <dbReference type="Proteomes" id="UP001525890"/>
    </source>
</evidence>
<dbReference type="SUPFAM" id="SSF101908">
    <property type="entry name" value="Putative isomerase YbhE"/>
    <property type="match status" value="1"/>
</dbReference>
<dbReference type="EMBL" id="JAMXFF010000013">
    <property type="protein sequence ID" value="MCT7966775.1"/>
    <property type="molecule type" value="Genomic_DNA"/>
</dbReference>
<dbReference type="PANTHER" id="PTHR24351">
    <property type="entry name" value="RIBOSOMAL PROTEIN S6 KINASE"/>
    <property type="match status" value="1"/>
</dbReference>
<comment type="caution">
    <text evidence="10">The sequence shown here is derived from an EMBL/GenBank/DDBJ whole genome shotgun (WGS) entry which is preliminary data.</text>
</comment>
<dbReference type="RefSeq" id="WP_368006405.1">
    <property type="nucleotide sequence ID" value="NZ_JAMXFF010000013.1"/>
</dbReference>
<reference evidence="10 11" key="1">
    <citation type="journal article" date="2022" name="Front. Microbiol.">
        <title>High genomic differentiation and limited gene flow indicate recent cryptic speciation within the genus Laspinema (cyanobacteria).</title>
        <authorList>
            <person name="Stanojkovic A."/>
            <person name="Skoupy S."/>
            <person name="Skaloud P."/>
            <person name="Dvorak P."/>
        </authorList>
    </citation>
    <scope>NUCLEOTIDE SEQUENCE [LARGE SCALE GENOMIC DNA]</scope>
    <source>
        <strain evidence="10 11">D2a</strain>
    </source>
</reference>
<dbReference type="PROSITE" id="PS00107">
    <property type="entry name" value="PROTEIN_KINASE_ATP"/>
    <property type="match status" value="1"/>
</dbReference>
<dbReference type="PROSITE" id="PS50011">
    <property type="entry name" value="PROTEIN_KINASE_DOM"/>
    <property type="match status" value="1"/>
</dbReference>
<feature type="compositionally biased region" description="Basic and acidic residues" evidence="8">
    <location>
        <begin position="1"/>
        <end position="26"/>
    </location>
</feature>
<dbReference type="InterPro" id="IPR017441">
    <property type="entry name" value="Protein_kinase_ATP_BS"/>
</dbReference>
<dbReference type="Proteomes" id="UP001525890">
    <property type="component" value="Unassembled WGS sequence"/>
</dbReference>
<dbReference type="Gene3D" id="1.10.510.10">
    <property type="entry name" value="Transferase(Phosphotransferase) domain 1"/>
    <property type="match status" value="1"/>
</dbReference>
<feature type="region of interest" description="Disordered" evidence="8">
    <location>
        <begin position="1"/>
        <end position="48"/>
    </location>
</feature>
<keyword evidence="3" id="KW-0808">Transferase</keyword>
<dbReference type="InterPro" id="IPR000719">
    <property type="entry name" value="Prot_kinase_dom"/>
</dbReference>
<protein>
    <submittedName>
        <fullName evidence="10">Protein kinase</fullName>
    </submittedName>
</protein>
<keyword evidence="11" id="KW-1185">Reference proteome</keyword>
<evidence type="ECO:0000256" key="7">
    <source>
        <dbReference type="PROSITE-ProRule" id="PRU10141"/>
    </source>
</evidence>
<keyword evidence="6 7" id="KW-0067">ATP-binding</keyword>
<evidence type="ECO:0000256" key="5">
    <source>
        <dbReference type="ARBA" id="ARBA00022777"/>
    </source>
</evidence>
<dbReference type="SUPFAM" id="SSF56112">
    <property type="entry name" value="Protein kinase-like (PK-like)"/>
    <property type="match status" value="1"/>
</dbReference>